<evidence type="ECO:0000313" key="4">
    <source>
        <dbReference type="Proteomes" id="UP000266673"/>
    </source>
</evidence>
<evidence type="ECO:0000313" key="3">
    <source>
        <dbReference type="EMBL" id="RIB17933.1"/>
    </source>
</evidence>
<dbReference type="GO" id="GO:0043240">
    <property type="term" value="C:Fanconi anaemia nuclear complex"/>
    <property type="evidence" value="ECO:0007669"/>
    <property type="project" value="InterPro"/>
</dbReference>
<dbReference type="Gene3D" id="3.10.110.10">
    <property type="entry name" value="Ubiquitin Conjugating Enzyme"/>
    <property type="match status" value="1"/>
</dbReference>
<keyword evidence="4" id="KW-1185">Reference proteome</keyword>
<name>A0A397VD38_9GLOM</name>
<dbReference type="CDD" id="cd23832">
    <property type="entry name" value="DRWD-C_FANCL"/>
    <property type="match status" value="1"/>
</dbReference>
<gene>
    <name evidence="3" type="ORF">C2G38_2185999</name>
</gene>
<evidence type="ECO:0000256" key="1">
    <source>
        <dbReference type="PROSITE-ProRule" id="PRU00175"/>
    </source>
</evidence>
<dbReference type="SMART" id="SM01197">
    <property type="entry name" value="FANCL_C"/>
    <property type="match status" value="1"/>
</dbReference>
<dbReference type="InterPro" id="IPR016135">
    <property type="entry name" value="UBQ-conjugating_enzyme/RWD"/>
</dbReference>
<dbReference type="GO" id="GO:0006513">
    <property type="term" value="P:protein monoubiquitination"/>
    <property type="evidence" value="ECO:0007669"/>
    <property type="project" value="TreeGrafter"/>
</dbReference>
<dbReference type="PANTHER" id="PTHR13206:SF0">
    <property type="entry name" value="E3 UBIQUITIN-PROTEIN LIGASE FANCL"/>
    <property type="match status" value="1"/>
</dbReference>
<dbReference type="InterPro" id="IPR026850">
    <property type="entry name" value="FANCL_C"/>
</dbReference>
<dbReference type="Proteomes" id="UP000266673">
    <property type="component" value="Unassembled WGS sequence"/>
</dbReference>
<sequence>MKYTIIQIILMDAKNFPLLVPSDVDEPSYCGFITVKGQELAFQIKLENNSTGLKNAKLYGSPKLKRLIFGHEKALQQRLEQCASFSEFFVDLKDLLELLMTKEKTDPSPCENYYSTLINELNSIGWDKLEAFNPSLKNLSLKLNDSSGRQHSIFVSLPFSYPQTPLIVHAELPTPSSTTSNHMASLKDAVSFYSKVSLDKELEKFQYVWSMLDDIDAHTWVLEPCKPKRSDLIRRIALGNHCSLQIELDASYPKGECQYRLFGTESLISPLREKIIKNWNTWLNFDLTIRQNFENILEITFPSTQTISTSDINIECGICYSYRHEDSLPDQSCNNAKCGQPFHRSCLYEWLRSIPSTKQSFNTFFGNCPYCNDAITTTICDQ</sequence>
<dbReference type="Gene3D" id="3.30.40.10">
    <property type="entry name" value="Zinc/RING finger domain, C3HC4 (zinc finger)"/>
    <property type="match status" value="1"/>
</dbReference>
<dbReference type="SUPFAM" id="SSF57850">
    <property type="entry name" value="RING/U-box"/>
    <property type="match status" value="1"/>
</dbReference>
<dbReference type="Pfam" id="PF18891">
    <property type="entry name" value="FANCL_d3"/>
    <property type="match status" value="1"/>
</dbReference>
<dbReference type="InterPro" id="IPR013083">
    <property type="entry name" value="Znf_RING/FYVE/PHD"/>
</dbReference>
<dbReference type="Pfam" id="PF09765">
    <property type="entry name" value="FANCL_d1"/>
    <property type="match status" value="1"/>
</dbReference>
<dbReference type="CDD" id="cd23786">
    <property type="entry name" value="ELF_FANCL"/>
    <property type="match status" value="1"/>
</dbReference>
<keyword evidence="1" id="KW-0863">Zinc-finger</keyword>
<protein>
    <submittedName>
        <fullName evidence="3">Fanconi anemia, complementation group L</fullName>
    </submittedName>
</protein>
<dbReference type="AlphaFoldDB" id="A0A397VD38"/>
<dbReference type="STRING" id="44941.A0A397VD38"/>
<dbReference type="InterPro" id="IPR043898">
    <property type="entry name" value="FANCL_d2"/>
</dbReference>
<keyword evidence="1" id="KW-0862">Zinc</keyword>
<keyword evidence="1" id="KW-0479">Metal-binding</keyword>
<comment type="caution">
    <text evidence="3">The sequence shown here is derived from an EMBL/GenBank/DDBJ whole genome shotgun (WGS) entry which is preliminary data.</text>
</comment>
<dbReference type="InterPro" id="IPR026848">
    <property type="entry name" value="Fancl"/>
</dbReference>
<dbReference type="PANTHER" id="PTHR13206">
    <property type="entry name" value="UBIQUITIN LIGASE PROTEIN PHF9 FANCONI ANEMIA GROUP L PROTEIN"/>
    <property type="match status" value="1"/>
</dbReference>
<dbReference type="PROSITE" id="PS50089">
    <property type="entry name" value="ZF_RING_2"/>
    <property type="match status" value="1"/>
</dbReference>
<dbReference type="GO" id="GO:0036297">
    <property type="term" value="P:interstrand cross-link repair"/>
    <property type="evidence" value="ECO:0007669"/>
    <property type="project" value="InterPro"/>
</dbReference>
<dbReference type="CDD" id="cd23831">
    <property type="entry name" value="DRWD-N_FANCL"/>
    <property type="match status" value="1"/>
</dbReference>
<dbReference type="InterPro" id="IPR019162">
    <property type="entry name" value="FancL_WD-rpt_cont_dom"/>
</dbReference>
<dbReference type="OrthoDB" id="10263265at2759"/>
<feature type="domain" description="RING-type" evidence="2">
    <location>
        <begin position="316"/>
        <end position="372"/>
    </location>
</feature>
<dbReference type="EMBL" id="QKWP01000573">
    <property type="protein sequence ID" value="RIB17933.1"/>
    <property type="molecule type" value="Genomic_DNA"/>
</dbReference>
<dbReference type="CDD" id="cd16490">
    <property type="entry name" value="RING-CH-C4HC3_FANCL"/>
    <property type="match status" value="1"/>
</dbReference>
<dbReference type="Pfam" id="PF11793">
    <property type="entry name" value="FANCL_C"/>
    <property type="match status" value="1"/>
</dbReference>
<dbReference type="InterPro" id="IPR043003">
    <property type="entry name" value="FANCL_d3_sf"/>
</dbReference>
<proteinExistence type="predicted"/>
<evidence type="ECO:0000259" key="2">
    <source>
        <dbReference type="PROSITE" id="PS50089"/>
    </source>
</evidence>
<dbReference type="GO" id="GO:0061630">
    <property type="term" value="F:ubiquitin protein ligase activity"/>
    <property type="evidence" value="ECO:0007669"/>
    <property type="project" value="TreeGrafter"/>
</dbReference>
<reference evidence="3 4" key="1">
    <citation type="submission" date="2018-06" db="EMBL/GenBank/DDBJ databases">
        <title>Comparative genomics reveals the genomic features of Rhizophagus irregularis, R. cerebriforme, R. diaphanum and Gigaspora rosea, and their symbiotic lifestyle signature.</title>
        <authorList>
            <person name="Morin E."/>
            <person name="San Clemente H."/>
            <person name="Chen E.C.H."/>
            <person name="De La Providencia I."/>
            <person name="Hainaut M."/>
            <person name="Kuo A."/>
            <person name="Kohler A."/>
            <person name="Murat C."/>
            <person name="Tang N."/>
            <person name="Roy S."/>
            <person name="Loubradou J."/>
            <person name="Henrissat B."/>
            <person name="Grigoriev I.V."/>
            <person name="Corradi N."/>
            <person name="Roux C."/>
            <person name="Martin F.M."/>
        </authorList>
    </citation>
    <scope>NUCLEOTIDE SEQUENCE [LARGE SCALE GENOMIC DNA]</scope>
    <source>
        <strain evidence="3 4">DAOM 194757</strain>
    </source>
</reference>
<dbReference type="GO" id="GO:0008270">
    <property type="term" value="F:zinc ion binding"/>
    <property type="evidence" value="ECO:0007669"/>
    <property type="project" value="UniProtKB-KW"/>
</dbReference>
<dbReference type="InterPro" id="IPR044037">
    <property type="entry name" value="FANCL_d3"/>
</dbReference>
<accession>A0A397VD38</accession>
<organism evidence="3 4">
    <name type="scientific">Gigaspora rosea</name>
    <dbReference type="NCBI Taxonomy" id="44941"/>
    <lineage>
        <taxon>Eukaryota</taxon>
        <taxon>Fungi</taxon>
        <taxon>Fungi incertae sedis</taxon>
        <taxon>Mucoromycota</taxon>
        <taxon>Glomeromycotina</taxon>
        <taxon>Glomeromycetes</taxon>
        <taxon>Diversisporales</taxon>
        <taxon>Gigasporaceae</taxon>
        <taxon>Gigaspora</taxon>
    </lineage>
</organism>
<dbReference type="InterPro" id="IPR001841">
    <property type="entry name" value="Znf_RING"/>
</dbReference>
<dbReference type="Pfam" id="PF18890">
    <property type="entry name" value="FANCL_d2"/>
    <property type="match status" value="1"/>
</dbReference>
<dbReference type="Gene3D" id="3.10.110.20">
    <property type="entry name" value="RWD domain-like"/>
    <property type="match status" value="1"/>
</dbReference>